<reference evidence="3" key="1">
    <citation type="journal article" date="2019" name="Int. J. Syst. Evol. Microbiol.">
        <title>The Global Catalogue of Microorganisms (GCM) 10K type strain sequencing project: providing services to taxonomists for standard genome sequencing and annotation.</title>
        <authorList>
            <consortium name="The Broad Institute Genomics Platform"/>
            <consortium name="The Broad Institute Genome Sequencing Center for Infectious Disease"/>
            <person name="Wu L."/>
            <person name="Ma J."/>
        </authorList>
    </citation>
    <scope>NUCLEOTIDE SEQUENCE [LARGE SCALE GENOMIC DNA]</scope>
    <source>
        <strain evidence="3">CCM 8391</strain>
    </source>
</reference>
<dbReference type="Pfam" id="PF01636">
    <property type="entry name" value="APH"/>
    <property type="match status" value="1"/>
</dbReference>
<dbReference type="SUPFAM" id="SSF56112">
    <property type="entry name" value="Protein kinase-like (PK-like)"/>
    <property type="match status" value="1"/>
</dbReference>
<evidence type="ECO:0000313" key="2">
    <source>
        <dbReference type="EMBL" id="MFC5993654.1"/>
    </source>
</evidence>
<gene>
    <name evidence="2" type="ORF">ACFQE5_05435</name>
</gene>
<organism evidence="2 3">
    <name type="scientific">Pseudonocardia hispaniensis</name>
    <dbReference type="NCBI Taxonomy" id="904933"/>
    <lineage>
        <taxon>Bacteria</taxon>
        <taxon>Bacillati</taxon>
        <taxon>Actinomycetota</taxon>
        <taxon>Actinomycetes</taxon>
        <taxon>Pseudonocardiales</taxon>
        <taxon>Pseudonocardiaceae</taxon>
        <taxon>Pseudonocardia</taxon>
    </lineage>
</organism>
<name>A0ABW1IZM8_9PSEU</name>
<dbReference type="RefSeq" id="WP_379583468.1">
    <property type="nucleotide sequence ID" value="NZ_JBHSQW010000010.1"/>
</dbReference>
<evidence type="ECO:0000313" key="3">
    <source>
        <dbReference type="Proteomes" id="UP001596302"/>
    </source>
</evidence>
<dbReference type="Gene3D" id="3.90.1200.10">
    <property type="match status" value="1"/>
</dbReference>
<dbReference type="GO" id="GO:0016740">
    <property type="term" value="F:transferase activity"/>
    <property type="evidence" value="ECO:0007669"/>
    <property type="project" value="UniProtKB-KW"/>
</dbReference>
<protein>
    <submittedName>
        <fullName evidence="2">Aminoglycoside phosphotransferase family protein</fullName>
        <ecNumber evidence="2">2.7.1.-</ecNumber>
    </submittedName>
</protein>
<feature type="domain" description="Aminoglycoside phosphotransferase" evidence="1">
    <location>
        <begin position="52"/>
        <end position="248"/>
    </location>
</feature>
<dbReference type="Proteomes" id="UP001596302">
    <property type="component" value="Unassembled WGS sequence"/>
</dbReference>
<dbReference type="InterPro" id="IPR002575">
    <property type="entry name" value="Aminoglycoside_PTrfase"/>
</dbReference>
<accession>A0ABW1IZM8</accession>
<dbReference type="InterPro" id="IPR011009">
    <property type="entry name" value="Kinase-like_dom_sf"/>
</dbReference>
<keyword evidence="3" id="KW-1185">Reference proteome</keyword>
<evidence type="ECO:0000259" key="1">
    <source>
        <dbReference type="Pfam" id="PF01636"/>
    </source>
</evidence>
<proteinExistence type="predicted"/>
<comment type="caution">
    <text evidence="2">The sequence shown here is derived from an EMBL/GenBank/DDBJ whole genome shotgun (WGS) entry which is preliminary data.</text>
</comment>
<sequence length="357" mass="38409">MTLSWAPPLGWLRGPIAGPLTDLRAAMLIRRTAPAATATLLDGSLSAWQVGERLSGGSDTTTVVLREAGGSGRSALLKATRSRSGRAQLMRQDAVLTALHADERLGSWRGLLPRILAAGEVNGAYCVLETRLGGDDARIVVADPDRRDLVRRGALDAIADLHRRTARVVPVSDADLARWIREPAEVVRPVLRGAYRAALDRMVTELVTSLQDRRVAVGWVHGDYTADNVLCGPAGSATAVVDWCQADPDGLAVLDPVSFLLALDTAVHKVELGTVVVRWLEAAGEVWGPLAEAQSGLGADPLGRGTLALLAWLRHIATNLSKSPRYGANPVWMHRNVRAVLRHRYRQPARARPEPPG</sequence>
<dbReference type="EC" id="2.7.1.-" evidence="2"/>
<keyword evidence="2" id="KW-0808">Transferase</keyword>
<dbReference type="EMBL" id="JBHSQW010000010">
    <property type="protein sequence ID" value="MFC5993654.1"/>
    <property type="molecule type" value="Genomic_DNA"/>
</dbReference>